<organism evidence="1">
    <name type="scientific">Hanusia phi</name>
    <dbReference type="NCBI Taxonomy" id="3032"/>
    <lineage>
        <taxon>Eukaryota</taxon>
        <taxon>Cryptophyceae</taxon>
        <taxon>Pyrenomonadales</taxon>
        <taxon>Geminigeraceae</taxon>
        <taxon>Hanusia</taxon>
    </lineage>
</organism>
<protein>
    <submittedName>
        <fullName evidence="1">Uncharacterized protein</fullName>
    </submittedName>
</protein>
<accession>A0A7S0F233</accession>
<reference evidence="1" key="1">
    <citation type="submission" date="2021-01" db="EMBL/GenBank/DDBJ databases">
        <authorList>
            <person name="Corre E."/>
            <person name="Pelletier E."/>
            <person name="Niang G."/>
            <person name="Scheremetjew M."/>
            <person name="Finn R."/>
            <person name="Kale V."/>
            <person name="Holt S."/>
            <person name="Cochrane G."/>
            <person name="Meng A."/>
            <person name="Brown T."/>
            <person name="Cohen L."/>
        </authorList>
    </citation>
    <scope>NUCLEOTIDE SEQUENCE</scope>
    <source>
        <strain evidence="1">CCMP325</strain>
    </source>
</reference>
<name>A0A7S0F233_9CRYP</name>
<dbReference type="AlphaFoldDB" id="A0A7S0F233"/>
<proteinExistence type="predicted"/>
<sequence length="105" mass="11922">MPSPSPFHSSEEEADTLAFLQCADSMERSLMEREMGGEMEERASSCTLNWLPPCYQSDEEDGNDREDFWGACAAEEGMLEETATEIEQREQECLKQYLDNLVDAV</sequence>
<gene>
    <name evidence="1" type="ORF">HPHI1048_LOCUS19962</name>
</gene>
<evidence type="ECO:0000313" key="1">
    <source>
        <dbReference type="EMBL" id="CAD8501583.1"/>
    </source>
</evidence>
<dbReference type="EMBL" id="HBEO01029422">
    <property type="protein sequence ID" value="CAD8501583.1"/>
    <property type="molecule type" value="Transcribed_RNA"/>
</dbReference>